<dbReference type="Pfam" id="PF05493">
    <property type="entry name" value="ATP_synt_H"/>
    <property type="match status" value="1"/>
</dbReference>
<evidence type="ECO:0000313" key="10">
    <source>
        <dbReference type="EMBL" id="CCI73962.1"/>
    </source>
</evidence>
<evidence type="ECO:0000256" key="2">
    <source>
        <dbReference type="ARBA" id="ARBA00008328"/>
    </source>
</evidence>
<evidence type="ECO:0000256" key="8">
    <source>
        <dbReference type="ARBA" id="ARBA00023136"/>
    </source>
</evidence>
<comment type="similarity">
    <text evidence="2">Belongs to the V-ATPase e1/e2 subunit family.</text>
</comment>
<protein>
    <submittedName>
        <fullName evidence="10">ECU08_0325 protein</fullName>
    </submittedName>
</protein>
<evidence type="ECO:0000256" key="1">
    <source>
        <dbReference type="ARBA" id="ARBA00004141"/>
    </source>
</evidence>
<comment type="subcellular location">
    <subcellularLocation>
        <location evidence="1">Membrane</location>
        <topology evidence="1">Multi-pass membrane protein</topology>
    </subcellularLocation>
</comment>
<dbReference type="GO" id="GO:0033179">
    <property type="term" value="C:proton-transporting V-type ATPase, V0 domain"/>
    <property type="evidence" value="ECO:0007669"/>
    <property type="project" value="InterPro"/>
</dbReference>
<keyword evidence="3" id="KW-0813">Transport</keyword>
<keyword evidence="11" id="KW-1185">Reference proteome</keyword>
<name>I7L8K3_ENCCU</name>
<dbReference type="GO" id="GO:0046961">
    <property type="term" value="F:proton-transporting ATPase activity, rotational mechanism"/>
    <property type="evidence" value="ECO:0007669"/>
    <property type="project" value="InterPro"/>
</dbReference>
<feature type="transmembrane region" description="Helical" evidence="9">
    <location>
        <begin position="36"/>
        <end position="57"/>
    </location>
</feature>
<dbReference type="AlphaFoldDB" id="I7L8K3"/>
<dbReference type="InterPro" id="IPR008389">
    <property type="entry name" value="ATPase_V0-cplx_e1/e2_su"/>
</dbReference>
<evidence type="ECO:0000256" key="9">
    <source>
        <dbReference type="SAM" id="Phobius"/>
    </source>
</evidence>
<evidence type="ECO:0000313" key="11">
    <source>
        <dbReference type="Proteomes" id="UP000000819"/>
    </source>
</evidence>
<sequence length="66" mass="7077">MAEASVLLGSIAFMVAVSTAIVILTRGKSTKNKDEIRIGLIGALAFGYIAWACVYMSQIKPFVDPE</sequence>
<keyword evidence="7" id="KW-0406">Ion transport</keyword>
<keyword evidence="8 9" id="KW-0472">Membrane</keyword>
<organism evidence="10 11">
    <name type="scientific">Encephalitozoon cuniculi (strain GB-M1)</name>
    <name type="common">Microsporidian parasite</name>
    <dbReference type="NCBI Taxonomy" id="284813"/>
    <lineage>
        <taxon>Eukaryota</taxon>
        <taxon>Fungi</taxon>
        <taxon>Fungi incertae sedis</taxon>
        <taxon>Microsporidia</taxon>
        <taxon>Unikaryonidae</taxon>
        <taxon>Encephalitozoon</taxon>
    </lineage>
</organism>
<proteinExistence type="inferred from homology"/>
<dbReference type="VEuPathDB" id="MicrosporidiaDB:ECU08_0325"/>
<reference evidence="10 11" key="2">
    <citation type="journal article" date="2009" name="BMC Genomics">
        <title>Identification of transcriptional signals in Encephalitozoon cuniculi widespread among Microsporidia phylum: support for accurate structural genome annotation.</title>
        <authorList>
            <person name="Peyretaillade E."/>
            <person name="Goncalves O."/>
            <person name="Terrat S."/>
            <person name="Dugat-Bony E."/>
            <person name="Wincker P."/>
            <person name="Cornman R.S."/>
            <person name="Evans J.D."/>
            <person name="Delbac F."/>
            <person name="Peyret P."/>
        </authorList>
    </citation>
    <scope>NUCLEOTIDE SEQUENCE [LARGE SCALE GENOMIC DNA]</scope>
    <source>
        <strain evidence="10 11">GB-M1</strain>
    </source>
</reference>
<keyword evidence="4 9" id="KW-0812">Transmembrane</keyword>
<dbReference type="EMBL" id="AL590448">
    <property type="protein sequence ID" value="CCI73962.1"/>
    <property type="molecule type" value="Genomic_DNA"/>
</dbReference>
<dbReference type="GeneID" id="77136393"/>
<dbReference type="KEGG" id="ecu:ECU08_0325"/>
<dbReference type="Proteomes" id="UP000000819">
    <property type="component" value="Chromosome VIII"/>
</dbReference>
<gene>
    <name evidence="10" type="ordered locus">ECU08_0325</name>
</gene>
<evidence type="ECO:0000256" key="3">
    <source>
        <dbReference type="ARBA" id="ARBA00022448"/>
    </source>
</evidence>
<evidence type="ECO:0000256" key="7">
    <source>
        <dbReference type="ARBA" id="ARBA00023065"/>
    </source>
</evidence>
<accession>I7L8K3</accession>
<keyword evidence="6 9" id="KW-1133">Transmembrane helix</keyword>
<dbReference type="HOGENOM" id="CLU_201332_0_0_1"/>
<dbReference type="OrthoDB" id="1508846at2759"/>
<dbReference type="RefSeq" id="NP_001402519.1">
    <property type="nucleotide sequence ID" value="NM_001415213.1"/>
</dbReference>
<dbReference type="InParanoid" id="I7L8K3"/>
<evidence type="ECO:0000256" key="6">
    <source>
        <dbReference type="ARBA" id="ARBA00022989"/>
    </source>
</evidence>
<keyword evidence="5" id="KW-0375">Hydrogen ion transport</keyword>
<feature type="transmembrane region" description="Helical" evidence="9">
    <location>
        <begin position="6"/>
        <end position="24"/>
    </location>
</feature>
<evidence type="ECO:0000256" key="4">
    <source>
        <dbReference type="ARBA" id="ARBA00022692"/>
    </source>
</evidence>
<reference evidence="10 11" key="1">
    <citation type="journal article" date="2001" name="Nature">
        <title>Genome sequence and gene compaction of the eukaryote parasite Encephalitozoon cuniculi.</title>
        <authorList>
            <person name="Katinka M.D."/>
            <person name="Duprat S."/>
            <person name="Cornillot E."/>
            <person name="Metenier G."/>
            <person name="Thomarat F."/>
            <person name="Prensier G."/>
            <person name="Barbe V."/>
            <person name="Peyretaillade E."/>
            <person name="Brottier P."/>
            <person name="Wincker P."/>
            <person name="Delbac F."/>
            <person name="El Alaoui H."/>
            <person name="Peyret P."/>
            <person name="Saurin W."/>
            <person name="Gouy M."/>
            <person name="Weissenbach J."/>
            <person name="Vivares C.P."/>
        </authorList>
    </citation>
    <scope>NUCLEOTIDE SEQUENCE [LARGE SCALE GENOMIC DNA]</scope>
    <source>
        <strain evidence="10 11">GB-M1</strain>
    </source>
</reference>
<evidence type="ECO:0000256" key="5">
    <source>
        <dbReference type="ARBA" id="ARBA00022781"/>
    </source>
</evidence>